<dbReference type="Proteomes" id="UP000461880">
    <property type="component" value="Unassembled WGS sequence"/>
</dbReference>
<sequence length="335" mass="38054">MSEEQDEELILHAAVLHILDFRTGASVYSEQVLDLEDETVFSYVMHQMVRAVNDMQNREGTFREDSSMKRVLEQYAEGELDFLPFSLQAAQTAEEVMKTYLDLPADCLVLDYEQNGKRYAGILFLEISKAFTQITEQNERTVNTILESYSVLPGFSKKIRSAAFVCLDDFSIHFLDEASKNADSSLMQEVLGCTSGKSSEEVLKTLTKITEQVAEEHEENPALMVSRVKNYLRQTTESSPSVTTEDLSSHVFSESEELKTAFEKRAEEEEIPEEVVLPKTAAVRKLKNQRIRTDTGIELTFPTEYFSSPDFIEFTNHPDGTISIELKHIGKITNR</sequence>
<dbReference type="Pfam" id="PF04245">
    <property type="entry name" value="NA37"/>
    <property type="match status" value="1"/>
</dbReference>
<dbReference type="InterPro" id="IPR007358">
    <property type="entry name" value="Nucleoid_associated_NdpA"/>
</dbReference>
<proteinExistence type="predicted"/>
<evidence type="ECO:0000313" key="2">
    <source>
        <dbReference type="Proteomes" id="UP000461880"/>
    </source>
</evidence>
<gene>
    <name evidence="1" type="ORF">FYJ51_06380</name>
</gene>
<evidence type="ECO:0000313" key="1">
    <source>
        <dbReference type="EMBL" id="MSS58529.1"/>
    </source>
</evidence>
<dbReference type="EMBL" id="VUMN01000012">
    <property type="protein sequence ID" value="MSS58529.1"/>
    <property type="molecule type" value="Genomic_DNA"/>
</dbReference>
<comment type="caution">
    <text evidence="1">The sequence shown here is derived from an EMBL/GenBank/DDBJ whole genome shotgun (WGS) entry which is preliminary data.</text>
</comment>
<protein>
    <submittedName>
        <fullName evidence="1">Nucleoid-associated protein</fullName>
    </submittedName>
</protein>
<keyword evidence="2" id="KW-1185">Reference proteome</keyword>
<dbReference type="AlphaFoldDB" id="A0A7X2NS24"/>
<organism evidence="1 2">
    <name type="scientific">Stecheria intestinalis</name>
    <dbReference type="NCBI Taxonomy" id="2606630"/>
    <lineage>
        <taxon>Bacteria</taxon>
        <taxon>Bacillati</taxon>
        <taxon>Bacillota</taxon>
        <taxon>Erysipelotrichia</taxon>
        <taxon>Erysipelotrichales</taxon>
        <taxon>Erysipelotrichaceae</taxon>
        <taxon>Stecheria</taxon>
    </lineage>
</organism>
<dbReference type="GO" id="GO:0009295">
    <property type="term" value="C:nucleoid"/>
    <property type="evidence" value="ECO:0007669"/>
    <property type="project" value="InterPro"/>
</dbReference>
<dbReference type="RefSeq" id="WP_154504331.1">
    <property type="nucleotide sequence ID" value="NZ_VUMN01000012.1"/>
</dbReference>
<reference evidence="1 2" key="1">
    <citation type="submission" date="2019-08" db="EMBL/GenBank/DDBJ databases">
        <title>In-depth cultivation of the pig gut microbiome towards novel bacterial diversity and tailored functional studies.</title>
        <authorList>
            <person name="Wylensek D."/>
            <person name="Hitch T.C.A."/>
            <person name="Clavel T."/>
        </authorList>
    </citation>
    <scope>NUCLEOTIDE SEQUENCE [LARGE SCALE GENOMIC DNA]</scope>
    <source>
        <strain evidence="1 2">Oil+RF-744-GAM-WT-6</strain>
    </source>
</reference>
<name>A0A7X2NS24_9FIRM</name>
<accession>A0A7X2NS24</accession>